<proteinExistence type="predicted"/>
<dbReference type="InterPro" id="IPR016181">
    <property type="entry name" value="Acyl_CoA_acyltransferase"/>
</dbReference>
<evidence type="ECO:0008006" key="3">
    <source>
        <dbReference type="Google" id="ProtNLM"/>
    </source>
</evidence>
<evidence type="ECO:0000313" key="1">
    <source>
        <dbReference type="EMBL" id="TWG20615.1"/>
    </source>
</evidence>
<dbReference type="RefSeq" id="WP_122979359.1">
    <property type="nucleotide sequence ID" value="NZ_BOMX01000139.1"/>
</dbReference>
<comment type="caution">
    <text evidence="1">The sequence shown here is derived from an EMBL/GenBank/DDBJ whole genome shotgun (WGS) entry which is preliminary data.</text>
</comment>
<dbReference type="EMBL" id="VIWY01000003">
    <property type="protein sequence ID" value="TWG20615.1"/>
    <property type="molecule type" value="Genomic_DNA"/>
</dbReference>
<dbReference type="OrthoDB" id="4546222at2"/>
<name>A0A561W9S0_ACTTI</name>
<reference evidence="1 2" key="1">
    <citation type="submission" date="2019-06" db="EMBL/GenBank/DDBJ databases">
        <title>Sequencing the genomes of 1000 actinobacteria strains.</title>
        <authorList>
            <person name="Klenk H.-P."/>
        </authorList>
    </citation>
    <scope>NUCLEOTIDE SEQUENCE [LARGE SCALE GENOMIC DNA]</scope>
    <source>
        <strain evidence="1 2">DSM 43866</strain>
    </source>
</reference>
<dbReference type="AlphaFoldDB" id="A0A561W9S0"/>
<gene>
    <name evidence="1" type="ORF">FHX34_103144</name>
</gene>
<protein>
    <recommendedName>
        <fullName evidence="3">N-acetyltransferase domain-containing protein</fullName>
    </recommendedName>
</protein>
<sequence length="190" mass="21623">MRVDVMPVVPAELLEQAWKFYQEAFAELAVLAVNRHLLYRHEFDELMADERADKYVAFDPDGEVIGMAAMTTELSAVSLISPDYFAHHWPDLYAQKRIFYVLFVGAQRGGRGAGVFIELLRRLYRAIEAVDGKVFVDISMYNEERHQLPRLIGVILSRVAGKAVPTRLDAQSFWLYEFPESDKAGVRAAP</sequence>
<organism evidence="1 2">
    <name type="scientific">Actinoplanes teichomyceticus</name>
    <dbReference type="NCBI Taxonomy" id="1867"/>
    <lineage>
        <taxon>Bacteria</taxon>
        <taxon>Bacillati</taxon>
        <taxon>Actinomycetota</taxon>
        <taxon>Actinomycetes</taxon>
        <taxon>Micromonosporales</taxon>
        <taxon>Micromonosporaceae</taxon>
        <taxon>Actinoplanes</taxon>
    </lineage>
</organism>
<evidence type="ECO:0000313" key="2">
    <source>
        <dbReference type="Proteomes" id="UP000320239"/>
    </source>
</evidence>
<accession>A0A561W9S0</accession>
<keyword evidence="2" id="KW-1185">Reference proteome</keyword>
<dbReference type="Proteomes" id="UP000320239">
    <property type="component" value="Unassembled WGS sequence"/>
</dbReference>
<dbReference type="SUPFAM" id="SSF55729">
    <property type="entry name" value="Acyl-CoA N-acyltransferases (Nat)"/>
    <property type="match status" value="1"/>
</dbReference>